<feature type="domain" description="PEP-utilising enzyme mobile" evidence="1">
    <location>
        <begin position="816"/>
        <end position="885"/>
    </location>
</feature>
<dbReference type="GO" id="GO:0016301">
    <property type="term" value="F:kinase activity"/>
    <property type="evidence" value="ECO:0007669"/>
    <property type="project" value="UniProtKB-KW"/>
</dbReference>
<evidence type="ECO:0000259" key="1">
    <source>
        <dbReference type="Pfam" id="PF00391"/>
    </source>
</evidence>
<accession>A0A1G8CRP6</accession>
<keyword evidence="4" id="KW-1185">Reference proteome</keyword>
<dbReference type="Proteomes" id="UP000198656">
    <property type="component" value="Unassembled WGS sequence"/>
</dbReference>
<reference evidence="4" key="1">
    <citation type="submission" date="2016-10" db="EMBL/GenBank/DDBJ databases">
        <authorList>
            <person name="Varghese N."/>
            <person name="Submissions S."/>
        </authorList>
    </citation>
    <scope>NUCLEOTIDE SEQUENCE [LARGE SCALE GENOMIC DNA]</scope>
    <source>
        <strain evidence="4">DSM 8344</strain>
    </source>
</reference>
<organism evidence="3 4">
    <name type="scientific">Desulfosporosinus hippei DSM 8344</name>
    <dbReference type="NCBI Taxonomy" id="1121419"/>
    <lineage>
        <taxon>Bacteria</taxon>
        <taxon>Bacillati</taxon>
        <taxon>Bacillota</taxon>
        <taxon>Clostridia</taxon>
        <taxon>Eubacteriales</taxon>
        <taxon>Desulfitobacteriaceae</taxon>
        <taxon>Desulfosporosinus</taxon>
    </lineage>
</organism>
<proteinExistence type="predicted"/>
<dbReference type="EMBL" id="FNCP01000014">
    <property type="protein sequence ID" value="SDH47973.1"/>
    <property type="molecule type" value="Genomic_DNA"/>
</dbReference>
<evidence type="ECO:0000259" key="2">
    <source>
        <dbReference type="Pfam" id="PF01326"/>
    </source>
</evidence>
<dbReference type="InterPro" id="IPR008279">
    <property type="entry name" value="PEP-util_enz_mobile_dom"/>
</dbReference>
<dbReference type="InterPro" id="IPR013815">
    <property type="entry name" value="ATP_grasp_subdomain_1"/>
</dbReference>
<evidence type="ECO:0000313" key="4">
    <source>
        <dbReference type="Proteomes" id="UP000198656"/>
    </source>
</evidence>
<dbReference type="InterPro" id="IPR051549">
    <property type="entry name" value="PEP_Utilizing_Enz"/>
</dbReference>
<evidence type="ECO:0000313" key="3">
    <source>
        <dbReference type="EMBL" id="SDH47973.1"/>
    </source>
</evidence>
<dbReference type="PANTHER" id="PTHR43615">
    <property type="entry name" value="PHOSPHOENOLPYRUVATE SYNTHASE-RELATED"/>
    <property type="match status" value="1"/>
</dbReference>
<keyword evidence="3" id="KW-0670">Pyruvate</keyword>
<dbReference type="Gene3D" id="3.50.30.10">
    <property type="entry name" value="Phosphohistidine domain"/>
    <property type="match status" value="1"/>
</dbReference>
<sequence>MFYVTVCTAKYFLTWDEAVQSGVQVAGGKGWNLGRLAQYGFKIPSGGVLSTCAYQEFIKYNCLQDMVNNITQTVTGENLDETNHQDSLNQLRSKIKAGTIPPLIVEELKAKLDALGILERSVAVRSSASAEDSAKASFAGIHESFLNVRGLDIFKSVKECYASLWSNRAIAYRRKLRIRDDEVITGVVVMEMVEAQAAGVGFTCDPQTGRQNIVVINANFGLGETIVTGSVEPDTYYLDASPWNSVPHLIERKTGRKEGLTCLNQDGGTQFVRTPELSDKQVLSEENIEKLGLLLLRVFEALGDCDQHQDVEWVFDGRDFILVQSRPVTALPRRTFAALKNQPDIWSNGNYRDAVPMVLSPLIRRLTITTIDKILKSNYIEIGYSLPDGLQFSRFFNGRLYCNLSALQWAMYDAMGALPREFNIGWGGHQPEIELKDPKPYKGLSGIKRLWRGIRSVILINRAAKKAPETHARFLHSFENLTQKGFSHLQDKDLIQRYNELNKISIEFTGQFSFLSGAASIPIGGLMKILTKYFGERAPMVLNALMVGGAAGITSADHGYRLVELAEIASRDNDAVKYFDGSAFDSLDWEGLPEGSTFKQAFREFIKEYGHRGVYELDIINPRWNEDPSYLLNIIRSTIHTADLRQLKVKQKEKFDQAWQEIQTIVPSNKHSSIKKLISKAQEGAAVREKTKSVLAVMMEVYRKIAQELGFRFCQRAVIEEEADIYFCTWPELVSILNGQWNGVGLKALITKRKVFMKEMESIAPPDIIMGDTPKYTEPSPRSAGNFLTGVPVAAGKASGKARVISHPAEGNRLLPGDVMVAPSTDPGWTPLFLKASAVIMETGGFLSHGAIVAREYGIPAVVNIPGVMRVIQEGWKVDVDGDEGKVFLKG</sequence>
<dbReference type="GO" id="GO:0005524">
    <property type="term" value="F:ATP binding"/>
    <property type="evidence" value="ECO:0007669"/>
    <property type="project" value="InterPro"/>
</dbReference>
<dbReference type="Pfam" id="PF01326">
    <property type="entry name" value="PPDK_N"/>
    <property type="match status" value="1"/>
</dbReference>
<dbReference type="AlphaFoldDB" id="A0A1G8CRP6"/>
<gene>
    <name evidence="3" type="ORF">SAMN05443529_1147</name>
</gene>
<dbReference type="STRING" id="1121419.SAMN05443529_1147"/>
<dbReference type="Gene3D" id="3.30.1490.20">
    <property type="entry name" value="ATP-grasp fold, A domain"/>
    <property type="match status" value="1"/>
</dbReference>
<feature type="domain" description="Pyruvate phosphate dikinase AMP/ATP-binding" evidence="2">
    <location>
        <begin position="24"/>
        <end position="335"/>
    </location>
</feature>
<dbReference type="SUPFAM" id="SSF52009">
    <property type="entry name" value="Phosphohistidine domain"/>
    <property type="match status" value="1"/>
</dbReference>
<name>A0A1G8CRP6_9FIRM</name>
<dbReference type="InterPro" id="IPR002192">
    <property type="entry name" value="PPDK_AMP/ATP-bd"/>
</dbReference>
<dbReference type="InterPro" id="IPR036637">
    <property type="entry name" value="Phosphohistidine_dom_sf"/>
</dbReference>
<dbReference type="PANTHER" id="PTHR43615:SF1">
    <property type="entry name" value="PPDK_N DOMAIN-CONTAINING PROTEIN"/>
    <property type="match status" value="1"/>
</dbReference>
<dbReference type="SUPFAM" id="SSF56059">
    <property type="entry name" value="Glutathione synthetase ATP-binding domain-like"/>
    <property type="match status" value="1"/>
</dbReference>
<dbReference type="Pfam" id="PF00391">
    <property type="entry name" value="PEP-utilizers"/>
    <property type="match status" value="1"/>
</dbReference>
<keyword evidence="3" id="KW-0808">Transferase</keyword>
<keyword evidence="3" id="KW-0418">Kinase</keyword>
<dbReference type="Gene3D" id="3.30.470.20">
    <property type="entry name" value="ATP-grasp fold, B domain"/>
    <property type="match status" value="1"/>
</dbReference>
<protein>
    <submittedName>
        <fullName evidence="3">Pyruvate, water dikinase</fullName>
    </submittedName>
</protein>